<evidence type="ECO:0000256" key="1">
    <source>
        <dbReference type="SAM" id="MobiDB-lite"/>
    </source>
</evidence>
<reference evidence="2" key="2">
    <citation type="journal article" date="2014" name="PLoS Genet.">
        <title>Signature gene expression reveals novel clues to the molecular mechanisms of dimorphic transition in Penicillium marneffei.</title>
        <authorList>
            <person name="Yang E."/>
            <person name="Wang G."/>
            <person name="Cai J."/>
            <person name="Woo P.C."/>
            <person name="Lau S.K."/>
            <person name="Yuen K.-Y."/>
            <person name="Chow W.-N."/>
            <person name="Lin X."/>
        </authorList>
    </citation>
    <scope>NUCLEOTIDE SEQUENCE</scope>
    <source>
        <strain evidence="2">PM1</strain>
    </source>
</reference>
<evidence type="ECO:0000313" key="2">
    <source>
        <dbReference type="EMBL" id="KFX40909.1"/>
    </source>
</evidence>
<reference key="1">
    <citation type="journal article" date="2014" name="PLoS Genet.">
        <title>Signature Gene Expression Reveals Novel Clues to the Molecular Mechanisms of Dimorphic Transition in Penicillium marneffei.</title>
        <authorList>
            <person name="Yang E."/>
            <person name="Wang G."/>
            <person name="Cai J."/>
            <person name="Woo P.C."/>
            <person name="Lau S.K."/>
            <person name="Yuen K.-Y."/>
            <person name="Chow W.-N."/>
            <person name="Lin X."/>
        </authorList>
    </citation>
    <scope>NUCLEOTIDE SEQUENCE [LARGE SCALE GENOMIC DNA]</scope>
    <source>
        <strain>PM1</strain>
    </source>
</reference>
<feature type="compositionally biased region" description="Basic and acidic residues" evidence="1">
    <location>
        <begin position="254"/>
        <end position="263"/>
    </location>
</feature>
<dbReference type="HOGENOM" id="CLU_449168_0_0_1"/>
<feature type="region of interest" description="Disordered" evidence="1">
    <location>
        <begin position="238"/>
        <end position="263"/>
    </location>
</feature>
<organism evidence="2">
    <name type="scientific">Talaromyces marneffei PM1</name>
    <dbReference type="NCBI Taxonomy" id="1077442"/>
    <lineage>
        <taxon>Eukaryota</taxon>
        <taxon>Fungi</taxon>
        <taxon>Dikarya</taxon>
        <taxon>Ascomycota</taxon>
        <taxon>Pezizomycotina</taxon>
        <taxon>Eurotiomycetes</taxon>
        <taxon>Eurotiomycetidae</taxon>
        <taxon>Eurotiales</taxon>
        <taxon>Trichocomaceae</taxon>
        <taxon>Talaromyces</taxon>
        <taxon>Talaromyces sect. Talaromyces</taxon>
    </lineage>
</organism>
<dbReference type="EMBL" id="JPOX01000084">
    <property type="protein sequence ID" value="KFX40909.1"/>
    <property type="molecule type" value="Genomic_DNA"/>
</dbReference>
<gene>
    <name evidence="2" type="ORF">GQ26_0840050</name>
</gene>
<name>A0A093UT74_TALMA</name>
<protein>
    <submittedName>
        <fullName evidence="2">Uncharacterized protein</fullName>
    </submittedName>
</protein>
<comment type="caution">
    <text evidence="2">The sequence shown here is derived from an EMBL/GenBank/DDBJ whole genome shotgun (WGS) entry which is preliminary data.</text>
</comment>
<sequence length="608" mass="67595">MPVIFAGNFDAKLREWARQPDLGLQGYELLPVTEKTSSIETRFIDGILWEKSHLRKHVDYVAGRFLQGGVEHRWIIPGNTMQDILGGKANLDRLNSALWELNVEKVRYLSVEIEQNGSGGFLGVTVSKLARCLVQSSSWLVTGLHQVQAVPGTLIGDSAVSETGKDHSTSCIISRVLLKRYTRTNSQSQTYKGGAVPQFPSRFILHIASFAKRLSKTAIISHFPYILFNMASSSHNSKAQAQFATPPDSPDQETPSRENKRDSQLIANAIRGLFADKKGDTSPTGRSYSNGSIRDKLERLLKSTEDEKSLAEPLKMQRPLDNGSEPVTVNMLIGLLEAALKPKGSLDLSATERAGAEQGGDITSHDLPLAVPGEAKNHPAGIQRLRELLSQLAQTEQSSSIEPEHRPVITVETSDSCGNLQACDAATEIDDSPQELYRFSWTGFDPRSVVTAPPNSPHVTASNFITREELKWLFAEVLGIKSAQPTSDGKDSSSNEKAEDIDRTRIRASKAEYKTVNEVWDSAKYEYKIINSAPVPDVNELDEYIFVIRKCSHKQTKELIVYVDIKSPGLRDILKEVLKYIRTANLDADRPAIERDLLYHYLDELRDR</sequence>
<proteinExistence type="predicted"/>
<dbReference type="AlphaFoldDB" id="A0A093UT74"/>
<accession>A0A093UT74</accession>